<accession>A0ABT7VL18</accession>
<dbReference type="InterPro" id="IPR000361">
    <property type="entry name" value="ATAP_core_dom"/>
</dbReference>
<organism evidence="2 3">
    <name type="scientific">Limosilactobacillus panis</name>
    <dbReference type="NCBI Taxonomy" id="47493"/>
    <lineage>
        <taxon>Bacteria</taxon>
        <taxon>Bacillati</taxon>
        <taxon>Bacillota</taxon>
        <taxon>Bacilli</taxon>
        <taxon>Lactobacillales</taxon>
        <taxon>Lactobacillaceae</taxon>
        <taxon>Limosilactobacillus</taxon>
    </lineage>
</organism>
<sequence length="129" mass="14423">MKLTFTDEAKKRVTRYLGPDKRILLDYDDGVGPFSAIGNCSLESNYQLIFVDRGVKLPDFDRALDSNLGQVLIKGESAAQFDDEMEIRFNQHLFTMPLVSPKGILTENVEVVDYSGIPLPTQQGLAHDC</sequence>
<reference evidence="2" key="1">
    <citation type="submission" date="2023-06" db="EMBL/GenBank/DDBJ databases">
        <title>Identification and characterization of horizontal gene transfer across gut microbiota members of farm animals based on homology search.</title>
        <authorList>
            <person name="Schwarzerova J."/>
            <person name="Nykrynova M."/>
            <person name="Jureckova K."/>
            <person name="Cejkova D."/>
            <person name="Rychlik I."/>
        </authorList>
    </citation>
    <scope>NUCLEOTIDE SEQUENCE</scope>
    <source>
        <strain evidence="2">105_WCHN</strain>
    </source>
</reference>
<dbReference type="RefSeq" id="WP_289559249.1">
    <property type="nucleotide sequence ID" value="NZ_JAUDEO010000008.1"/>
</dbReference>
<dbReference type="EMBL" id="JAUDEO010000008">
    <property type="protein sequence ID" value="MDM8333436.1"/>
    <property type="molecule type" value="Genomic_DNA"/>
</dbReference>
<dbReference type="Proteomes" id="UP001529423">
    <property type="component" value="Unassembled WGS sequence"/>
</dbReference>
<comment type="caution">
    <text evidence="2">The sequence shown here is derived from an EMBL/GenBank/DDBJ whole genome shotgun (WGS) entry which is preliminary data.</text>
</comment>
<reference evidence="2" key="2">
    <citation type="submission" date="2023-06" db="EMBL/GenBank/DDBJ databases">
        <authorList>
            <person name="Zeman M."/>
            <person name="Kubasova T."/>
            <person name="Jahodarova E."/>
            <person name="Nykrynova M."/>
            <person name="Rychlik I."/>
        </authorList>
    </citation>
    <scope>NUCLEOTIDE SEQUENCE</scope>
    <source>
        <strain evidence="2">105_WCHN</strain>
    </source>
</reference>
<dbReference type="Gene3D" id="2.60.300.12">
    <property type="entry name" value="HesB-like domain"/>
    <property type="match status" value="1"/>
</dbReference>
<dbReference type="SUPFAM" id="SSF89360">
    <property type="entry name" value="HesB-like domain"/>
    <property type="match status" value="1"/>
</dbReference>
<evidence type="ECO:0000259" key="1">
    <source>
        <dbReference type="Pfam" id="PF01521"/>
    </source>
</evidence>
<evidence type="ECO:0000313" key="2">
    <source>
        <dbReference type="EMBL" id="MDM8333436.1"/>
    </source>
</evidence>
<gene>
    <name evidence="2" type="ORF">QUW46_02430</name>
</gene>
<proteinExistence type="predicted"/>
<protein>
    <submittedName>
        <fullName evidence="2">Iron-sulfur cluster biosynthesis family protein</fullName>
    </submittedName>
</protein>
<name>A0ABT7VL18_9LACO</name>
<evidence type="ECO:0000313" key="3">
    <source>
        <dbReference type="Proteomes" id="UP001529423"/>
    </source>
</evidence>
<keyword evidence="3" id="KW-1185">Reference proteome</keyword>
<dbReference type="Pfam" id="PF01521">
    <property type="entry name" value="Fe-S_biosyn"/>
    <property type="match status" value="1"/>
</dbReference>
<feature type="domain" description="Core" evidence="1">
    <location>
        <begin position="1"/>
        <end position="113"/>
    </location>
</feature>
<dbReference type="InterPro" id="IPR035903">
    <property type="entry name" value="HesB-like_dom_sf"/>
</dbReference>